<keyword evidence="1" id="KW-0813">Transport</keyword>
<feature type="transmembrane region" description="Helical" evidence="9">
    <location>
        <begin position="25"/>
        <end position="44"/>
    </location>
</feature>
<keyword evidence="7 9" id="KW-1133">Transmembrane helix</keyword>
<organism evidence="10 11">
    <name type="scientific">Desulfomicrobium apsheronum</name>
    <dbReference type="NCBI Taxonomy" id="52560"/>
    <lineage>
        <taxon>Bacteria</taxon>
        <taxon>Pseudomonadati</taxon>
        <taxon>Thermodesulfobacteriota</taxon>
        <taxon>Desulfovibrionia</taxon>
        <taxon>Desulfovibrionales</taxon>
        <taxon>Desulfomicrobiaceae</taxon>
        <taxon>Desulfomicrobium</taxon>
    </lineage>
</organism>
<evidence type="ECO:0000256" key="3">
    <source>
        <dbReference type="ARBA" id="ARBA00022630"/>
    </source>
</evidence>
<evidence type="ECO:0000256" key="1">
    <source>
        <dbReference type="ARBA" id="ARBA00022448"/>
    </source>
</evidence>
<keyword evidence="8 9" id="KW-0472">Membrane</keyword>
<dbReference type="RefSeq" id="WP_092373576.1">
    <property type="nucleotide sequence ID" value="NZ_FORX01000005.1"/>
</dbReference>
<evidence type="ECO:0000256" key="4">
    <source>
        <dbReference type="ARBA" id="ARBA00022643"/>
    </source>
</evidence>
<proteinExistence type="predicted"/>
<evidence type="ECO:0000256" key="7">
    <source>
        <dbReference type="ARBA" id="ARBA00022989"/>
    </source>
</evidence>
<reference evidence="11" key="1">
    <citation type="submission" date="2016-10" db="EMBL/GenBank/DDBJ databases">
        <authorList>
            <person name="Varghese N."/>
            <person name="Submissions S."/>
        </authorList>
    </citation>
    <scope>NUCLEOTIDE SEQUENCE [LARGE SCALE GENOMIC DNA]</scope>
    <source>
        <strain evidence="11">DSM 5918</strain>
    </source>
</reference>
<dbReference type="Proteomes" id="UP000198635">
    <property type="component" value="Unassembled WGS sequence"/>
</dbReference>
<protein>
    <submittedName>
        <fullName evidence="10">Electron transport complex protein RnfD</fullName>
    </submittedName>
</protein>
<dbReference type="OrthoDB" id="9776359at2"/>
<evidence type="ECO:0000256" key="6">
    <source>
        <dbReference type="ARBA" id="ARBA00022967"/>
    </source>
</evidence>
<feature type="transmembrane region" description="Helical" evidence="9">
    <location>
        <begin position="185"/>
        <end position="204"/>
    </location>
</feature>
<evidence type="ECO:0000256" key="8">
    <source>
        <dbReference type="ARBA" id="ARBA00023136"/>
    </source>
</evidence>
<accession>A0A1I3TAU1</accession>
<dbReference type="Pfam" id="PF03116">
    <property type="entry name" value="NQR2_RnfD_RnfE"/>
    <property type="match status" value="1"/>
</dbReference>
<feature type="transmembrane region" description="Helical" evidence="9">
    <location>
        <begin position="51"/>
        <end position="69"/>
    </location>
</feature>
<feature type="transmembrane region" description="Helical" evidence="9">
    <location>
        <begin position="267"/>
        <end position="287"/>
    </location>
</feature>
<evidence type="ECO:0000313" key="11">
    <source>
        <dbReference type="Proteomes" id="UP000198635"/>
    </source>
</evidence>
<feature type="transmembrane region" description="Helical" evidence="9">
    <location>
        <begin position="237"/>
        <end position="255"/>
    </location>
</feature>
<dbReference type="PANTHER" id="PTHR30578">
    <property type="entry name" value="ELECTRON TRANSPORT COMPLEX PROTEIN RNFD"/>
    <property type="match status" value="1"/>
</dbReference>
<evidence type="ECO:0000256" key="2">
    <source>
        <dbReference type="ARBA" id="ARBA00022553"/>
    </source>
</evidence>
<gene>
    <name evidence="10" type="ORF">SAMN04488082_105114</name>
</gene>
<dbReference type="EMBL" id="FORX01000005">
    <property type="protein sequence ID" value="SFJ66786.1"/>
    <property type="molecule type" value="Genomic_DNA"/>
</dbReference>
<dbReference type="InterPro" id="IPR004338">
    <property type="entry name" value="NqrB/RnfD"/>
</dbReference>
<keyword evidence="4" id="KW-0288">FMN</keyword>
<evidence type="ECO:0000256" key="9">
    <source>
        <dbReference type="SAM" id="Phobius"/>
    </source>
</evidence>
<evidence type="ECO:0000313" key="10">
    <source>
        <dbReference type="EMBL" id="SFJ66786.1"/>
    </source>
</evidence>
<keyword evidence="2" id="KW-0597">Phosphoprotein</keyword>
<keyword evidence="6" id="KW-1278">Translocase</keyword>
<keyword evidence="5 9" id="KW-0812">Transmembrane</keyword>
<sequence length="318" mass="34165">MASQEMSQKLFTVSSAPLWHSGRTVRLTMIMTLLALLPAALMAVFKYGYDAVEVIAWAGLTAVVTEFAVQQLMKQKPTGDDFSALVDGVLFAFLLPSTAPVWLVVIGSALTVILGRMVFGGYGGSPVCAPALGWCILTISWPDFMDLNAMLLSWDLVEPLSELKYFGLDTVAAISPVSLLLGDNLGALGASQVAAVILGGVFLLGIRQVRWLIPVSFLLGVFVTGLVFNILDPNVYASPFFHLLTGSTMLAAFFLMPYPSASPSRQIPMLIFGFFGGVLVIIVRSYGIYPDGVPFAILLINLCTPLFDMIAPKPFGGR</sequence>
<dbReference type="STRING" id="52560.SAMN04488082_105114"/>
<keyword evidence="11" id="KW-1185">Reference proteome</keyword>
<dbReference type="AlphaFoldDB" id="A0A1I3TAU1"/>
<evidence type="ECO:0000256" key="5">
    <source>
        <dbReference type="ARBA" id="ARBA00022692"/>
    </source>
</evidence>
<feature type="transmembrane region" description="Helical" evidence="9">
    <location>
        <begin position="121"/>
        <end position="141"/>
    </location>
</feature>
<dbReference type="PANTHER" id="PTHR30578:SF0">
    <property type="entry name" value="ION-TRANSLOCATING OXIDOREDUCTASE COMPLEX SUBUNIT D"/>
    <property type="match status" value="1"/>
</dbReference>
<keyword evidence="3" id="KW-0285">Flavoprotein</keyword>
<dbReference type="GO" id="GO:0055085">
    <property type="term" value="P:transmembrane transport"/>
    <property type="evidence" value="ECO:0007669"/>
    <property type="project" value="InterPro"/>
</dbReference>
<feature type="transmembrane region" description="Helical" evidence="9">
    <location>
        <begin position="211"/>
        <end position="231"/>
    </location>
</feature>
<dbReference type="GO" id="GO:0005886">
    <property type="term" value="C:plasma membrane"/>
    <property type="evidence" value="ECO:0007669"/>
    <property type="project" value="TreeGrafter"/>
</dbReference>
<name>A0A1I3TAU1_9BACT</name>
<feature type="transmembrane region" description="Helical" evidence="9">
    <location>
        <begin position="89"/>
        <end position="114"/>
    </location>
</feature>